<reference evidence="1 2" key="1">
    <citation type="submission" date="2018-05" db="EMBL/GenBank/DDBJ databases">
        <title>Genomic Encyclopedia of Type Strains, Phase IV (KMG-IV): sequencing the most valuable type-strain genomes for metagenomic binning, comparative biology and taxonomic classification.</title>
        <authorList>
            <person name="Goeker M."/>
        </authorList>
    </citation>
    <scope>NUCLEOTIDE SEQUENCE [LARGE SCALE GENOMIC DNA]</scope>
    <source>
        <strain evidence="1 2">DSM 18773</strain>
    </source>
</reference>
<dbReference type="Gene3D" id="1.10.3230.30">
    <property type="entry name" value="Phage gp6-like head-tail connector protein"/>
    <property type="match status" value="1"/>
</dbReference>
<dbReference type="RefSeq" id="WP_109691175.1">
    <property type="nucleotide sequence ID" value="NZ_QGGL01000024.1"/>
</dbReference>
<dbReference type="AlphaFoldDB" id="A0A316DQ64"/>
<accession>A0A316DQ64</accession>
<dbReference type="Proteomes" id="UP000245634">
    <property type="component" value="Unassembled WGS sequence"/>
</dbReference>
<dbReference type="InterPro" id="IPR006450">
    <property type="entry name" value="Phage_HK97_gp6-like"/>
</dbReference>
<proteinExistence type="predicted"/>
<comment type="caution">
    <text evidence="1">The sequence shown here is derived from an EMBL/GenBank/DDBJ whole genome shotgun (WGS) entry which is preliminary data.</text>
</comment>
<organism evidence="1 2">
    <name type="scientific">Tumebacillus permanentifrigoris</name>
    <dbReference type="NCBI Taxonomy" id="378543"/>
    <lineage>
        <taxon>Bacteria</taxon>
        <taxon>Bacillati</taxon>
        <taxon>Bacillota</taxon>
        <taxon>Bacilli</taxon>
        <taxon>Bacillales</taxon>
        <taxon>Alicyclobacillaceae</taxon>
        <taxon>Tumebacillus</taxon>
    </lineage>
</organism>
<dbReference type="OrthoDB" id="5654at2"/>
<dbReference type="EMBL" id="QGGL01000024">
    <property type="protein sequence ID" value="PWK05306.1"/>
    <property type="molecule type" value="Genomic_DNA"/>
</dbReference>
<dbReference type="Pfam" id="PF05135">
    <property type="entry name" value="Phage_connect_1"/>
    <property type="match status" value="1"/>
</dbReference>
<keyword evidence="2" id="KW-1185">Reference proteome</keyword>
<dbReference type="InterPro" id="IPR021146">
    <property type="entry name" value="Phage_gp6-like_head-tail"/>
</dbReference>
<gene>
    <name evidence="1" type="ORF">C7459_12455</name>
</gene>
<name>A0A316DQ64_9BACL</name>
<protein>
    <submittedName>
        <fullName evidence="1">Putative phage protein (Predicted DNA packaging)</fullName>
    </submittedName>
</protein>
<evidence type="ECO:0000313" key="1">
    <source>
        <dbReference type="EMBL" id="PWK05306.1"/>
    </source>
</evidence>
<sequence length="95" mass="10744">MLEDVKQYLRVDGDEDDALVTELIEGAQLYIQNACGYKNWSTPNALARQALRVLVVHWYENRAATDVKAGSALAFSLEHIIYQLRYCADEEVPSP</sequence>
<dbReference type="CDD" id="cd08054">
    <property type="entry name" value="gp6"/>
    <property type="match status" value="1"/>
</dbReference>
<evidence type="ECO:0000313" key="2">
    <source>
        <dbReference type="Proteomes" id="UP000245634"/>
    </source>
</evidence>
<dbReference type="NCBIfam" id="TIGR01560">
    <property type="entry name" value="put_DNA_pack"/>
    <property type="match status" value="1"/>
</dbReference>